<protein>
    <submittedName>
        <fullName evidence="2">Uncharacterized protein</fullName>
    </submittedName>
</protein>
<organism evidence="2 3">
    <name type="scientific">Crotalaria pallida</name>
    <name type="common">Smooth rattlebox</name>
    <name type="synonym">Crotalaria striata</name>
    <dbReference type="NCBI Taxonomy" id="3830"/>
    <lineage>
        <taxon>Eukaryota</taxon>
        <taxon>Viridiplantae</taxon>
        <taxon>Streptophyta</taxon>
        <taxon>Embryophyta</taxon>
        <taxon>Tracheophyta</taxon>
        <taxon>Spermatophyta</taxon>
        <taxon>Magnoliopsida</taxon>
        <taxon>eudicotyledons</taxon>
        <taxon>Gunneridae</taxon>
        <taxon>Pentapetalae</taxon>
        <taxon>rosids</taxon>
        <taxon>fabids</taxon>
        <taxon>Fabales</taxon>
        <taxon>Fabaceae</taxon>
        <taxon>Papilionoideae</taxon>
        <taxon>50 kb inversion clade</taxon>
        <taxon>genistoids sensu lato</taxon>
        <taxon>core genistoids</taxon>
        <taxon>Crotalarieae</taxon>
        <taxon>Crotalaria</taxon>
    </lineage>
</organism>
<evidence type="ECO:0000256" key="1">
    <source>
        <dbReference type="SAM" id="MobiDB-lite"/>
    </source>
</evidence>
<feature type="region of interest" description="Disordered" evidence="1">
    <location>
        <begin position="32"/>
        <end position="93"/>
    </location>
</feature>
<sequence>MRKGTRQEWVVKKKPSQAEVLNIVNKAKENDVDVIQPSQVEEKQDDVEGQQLQTPDKAVVTAESEKEQWQLVTTRQRSRMQKPSASLGQPDHG</sequence>
<dbReference type="Proteomes" id="UP001372338">
    <property type="component" value="Unassembled WGS sequence"/>
</dbReference>
<name>A0AAN9FGV4_CROPI</name>
<comment type="caution">
    <text evidence="2">The sequence shown here is derived from an EMBL/GenBank/DDBJ whole genome shotgun (WGS) entry which is preliminary data.</text>
</comment>
<reference evidence="2 3" key="1">
    <citation type="submission" date="2024-01" db="EMBL/GenBank/DDBJ databases">
        <title>The genomes of 5 underutilized Papilionoideae crops provide insights into root nodulation and disease resistanc.</title>
        <authorList>
            <person name="Yuan L."/>
        </authorList>
    </citation>
    <scope>NUCLEOTIDE SEQUENCE [LARGE SCALE GENOMIC DNA]</scope>
    <source>
        <strain evidence="2">ZHUSHIDOU_FW_LH</strain>
        <tissue evidence="2">Leaf</tissue>
    </source>
</reference>
<evidence type="ECO:0000313" key="2">
    <source>
        <dbReference type="EMBL" id="KAK7274156.1"/>
    </source>
</evidence>
<feature type="compositionally biased region" description="Polar residues" evidence="1">
    <location>
        <begin position="70"/>
        <end position="87"/>
    </location>
</feature>
<dbReference type="AlphaFoldDB" id="A0AAN9FGV4"/>
<evidence type="ECO:0000313" key="3">
    <source>
        <dbReference type="Proteomes" id="UP001372338"/>
    </source>
</evidence>
<accession>A0AAN9FGV4</accession>
<gene>
    <name evidence="2" type="ORF">RIF29_15233</name>
</gene>
<keyword evidence="3" id="KW-1185">Reference proteome</keyword>
<proteinExistence type="predicted"/>
<dbReference type="EMBL" id="JAYWIO010000003">
    <property type="protein sequence ID" value="KAK7274156.1"/>
    <property type="molecule type" value="Genomic_DNA"/>
</dbReference>